<dbReference type="RefSeq" id="WP_126022954.1">
    <property type="nucleotide sequence ID" value="NZ_RXFT01000007.1"/>
</dbReference>
<evidence type="ECO:0000313" key="2">
    <source>
        <dbReference type="Proteomes" id="UP000281118"/>
    </source>
</evidence>
<proteinExistence type="predicted"/>
<gene>
    <name evidence="1" type="ORF">EJP67_17275</name>
</gene>
<accession>A0A433MM26</accession>
<organism evidence="1 2">
    <name type="scientific">Variovorax guangxiensis</name>
    <dbReference type="NCBI Taxonomy" id="1775474"/>
    <lineage>
        <taxon>Bacteria</taxon>
        <taxon>Pseudomonadati</taxon>
        <taxon>Pseudomonadota</taxon>
        <taxon>Betaproteobacteria</taxon>
        <taxon>Burkholderiales</taxon>
        <taxon>Comamonadaceae</taxon>
        <taxon>Variovorax</taxon>
    </lineage>
</organism>
<dbReference type="Proteomes" id="UP000281118">
    <property type="component" value="Unassembled WGS sequence"/>
</dbReference>
<reference evidence="1 2" key="1">
    <citation type="submission" date="2018-12" db="EMBL/GenBank/DDBJ databases">
        <title>The genome sequences of Variovorax guangxiensis DSM 27352.</title>
        <authorList>
            <person name="Gao J."/>
            <person name="Sun J."/>
        </authorList>
    </citation>
    <scope>NUCLEOTIDE SEQUENCE [LARGE SCALE GENOMIC DNA]</scope>
    <source>
        <strain evidence="1 2">DSM 27352</strain>
    </source>
</reference>
<comment type="caution">
    <text evidence="1">The sequence shown here is derived from an EMBL/GenBank/DDBJ whole genome shotgun (WGS) entry which is preliminary data.</text>
</comment>
<evidence type="ECO:0000313" key="1">
    <source>
        <dbReference type="EMBL" id="RUR68812.1"/>
    </source>
</evidence>
<protein>
    <submittedName>
        <fullName evidence="1">Uncharacterized protein</fullName>
    </submittedName>
</protein>
<dbReference type="EMBL" id="RXFT01000007">
    <property type="protein sequence ID" value="RUR68812.1"/>
    <property type="molecule type" value="Genomic_DNA"/>
</dbReference>
<name>A0A433MM26_9BURK</name>
<sequence length="247" mass="27753">MAEKWEFEEALECFKVIDSSLRCIYRGEHHMYRALSGQLRILLCDKKPLLLRLCANLMLAALAEVRDHAPGSFPPELAHLNALSFAEMDSFTIACMPFEVSIYFNGVEDCKALLHRDRKLLPLEEWTSQIVLLDPVPVTIRQLIRTVADRGGGAHVHHSKDALLRALRKGMPSRMTQDALVIVALAKMMQGVGLQFIQLFERFGHTAGLPLEGFDPNHVSVLNAARVPKECFQHAKQAFNLLCVRAV</sequence>
<dbReference type="OrthoDB" id="9256067at2"/>
<dbReference type="AlphaFoldDB" id="A0A433MM26"/>